<evidence type="ECO:0000313" key="1">
    <source>
        <dbReference type="EMBL" id="KKN17871.1"/>
    </source>
</evidence>
<dbReference type="EMBL" id="LAZR01003481">
    <property type="protein sequence ID" value="KKN17871.1"/>
    <property type="molecule type" value="Genomic_DNA"/>
</dbReference>
<proteinExistence type="predicted"/>
<sequence>MSISGESGVGIIRLFDDFCGPEIPVEGDGVYIDVNYAGIHSGPFKVTGSIHDTDSGVVSLAKSSGYVRLTSSATADGDGVAVGTEVCFSPVLNGTLVLETRVELAALTARNVFAGFCTANADEVLEPLTATTTTITKVVPSVGFLFDSQLTTNGTRWFMPYLLAADTTQTSTDVDSSQTAVAGESDILRVEIDNNGAARWYVNGVLEQSVGAGLAATPATLLAGLVGCWSTTSTVGSADVDYLLVTAGRDWTR</sequence>
<dbReference type="AlphaFoldDB" id="A0A0F9QXJ6"/>
<organism evidence="1">
    <name type="scientific">marine sediment metagenome</name>
    <dbReference type="NCBI Taxonomy" id="412755"/>
    <lineage>
        <taxon>unclassified sequences</taxon>
        <taxon>metagenomes</taxon>
        <taxon>ecological metagenomes</taxon>
    </lineage>
</organism>
<comment type="caution">
    <text evidence="1">The sequence shown here is derived from an EMBL/GenBank/DDBJ whole genome shotgun (WGS) entry which is preliminary data.</text>
</comment>
<reference evidence="1" key="1">
    <citation type="journal article" date="2015" name="Nature">
        <title>Complex archaea that bridge the gap between prokaryotes and eukaryotes.</title>
        <authorList>
            <person name="Spang A."/>
            <person name="Saw J.H."/>
            <person name="Jorgensen S.L."/>
            <person name="Zaremba-Niedzwiedzka K."/>
            <person name="Martijn J."/>
            <person name="Lind A.E."/>
            <person name="van Eijk R."/>
            <person name="Schleper C."/>
            <person name="Guy L."/>
            <person name="Ettema T.J."/>
        </authorList>
    </citation>
    <scope>NUCLEOTIDE SEQUENCE</scope>
</reference>
<protein>
    <submittedName>
        <fullName evidence="1">Uncharacterized protein</fullName>
    </submittedName>
</protein>
<gene>
    <name evidence="1" type="ORF">LCGC14_0961500</name>
</gene>
<name>A0A0F9QXJ6_9ZZZZ</name>
<accession>A0A0F9QXJ6</accession>